<dbReference type="OrthoDB" id="423498at2759"/>
<keyword evidence="3" id="KW-0479">Metal-binding</keyword>
<evidence type="ECO:0000313" key="6">
    <source>
        <dbReference type="Proteomes" id="UP000283509"/>
    </source>
</evidence>
<evidence type="ECO:0000256" key="1">
    <source>
        <dbReference type="ARBA" id="ARBA00008853"/>
    </source>
</evidence>
<feature type="binding site" evidence="3">
    <location>
        <position position="218"/>
    </location>
    <ligand>
        <name>a divalent metal cation</name>
        <dbReference type="ChEBI" id="CHEBI:60240"/>
    </ligand>
</feature>
<comment type="similarity">
    <text evidence="1">Belongs to the SMP-30/CGR1 family.</text>
</comment>
<dbReference type="Gene3D" id="2.120.10.30">
    <property type="entry name" value="TolB, C-terminal domain"/>
    <property type="match status" value="1"/>
</dbReference>
<feature type="binding site" evidence="3">
    <location>
        <position position="132"/>
    </location>
    <ligand>
        <name>substrate</name>
    </ligand>
</feature>
<name>A0A3R7NFG2_PENVA</name>
<feature type="binding site" evidence="3">
    <location>
        <position position="18"/>
    </location>
    <ligand>
        <name>a divalent metal cation</name>
        <dbReference type="ChEBI" id="CHEBI:60240"/>
    </ligand>
</feature>
<dbReference type="PANTHER" id="PTHR10907:SF47">
    <property type="entry name" value="REGUCALCIN"/>
    <property type="match status" value="1"/>
</dbReference>
<dbReference type="STRING" id="6689.A0A3R7NFG2"/>
<sequence length="322" mass="35299">MAGAIVEQLPIPCLYLGEGPLWQPDLEALLVVDVFGKAVRRHFVRTGRHQVLHIDDGGEAKTVTMVIPVEGSPDSYLLTVGNRICVVRWRTQDPDEHTVRPRVVKDTRDSHFNDAKCDPRGRLWVGTTGPQDEAGEITQMFAGALYRLDHDLTFNKCVDKVSCSNGLTWSPDRKTFYYIDSEAFSVDSFDYDDVTGNISNRRTVLDYSTACLGGAIPDGMTSDVDGNLWIANFRGSQVICVDPVKGRVTRQVDLPSKNVTSVCWGGPDYATLYVTSGKMRLNLEDLERCPAAGGTFAITGLGTRGAPATAFRSAVDLAADFE</sequence>
<feature type="non-terminal residue" evidence="5">
    <location>
        <position position="322"/>
    </location>
</feature>
<dbReference type="EMBL" id="QCYY01000185">
    <property type="protein sequence ID" value="ROT85789.1"/>
    <property type="molecule type" value="Genomic_DNA"/>
</dbReference>
<protein>
    <recommendedName>
        <fullName evidence="4">SMP-30/Gluconolactonase/LRE-like region domain-containing protein</fullName>
    </recommendedName>
</protein>
<gene>
    <name evidence="5" type="ORF">C7M84_006711</name>
</gene>
<dbReference type="SUPFAM" id="SSF63829">
    <property type="entry name" value="Calcium-dependent phosphotriesterase"/>
    <property type="match status" value="1"/>
</dbReference>
<proteinExistence type="inferred from homology"/>
<dbReference type="Proteomes" id="UP000283509">
    <property type="component" value="Unassembled WGS sequence"/>
</dbReference>
<dbReference type="PRINTS" id="PR01790">
    <property type="entry name" value="SMP30FAMILY"/>
</dbReference>
<feature type="binding site" evidence="3">
    <location>
        <position position="113"/>
    </location>
    <ligand>
        <name>substrate</name>
    </ligand>
</feature>
<evidence type="ECO:0000259" key="4">
    <source>
        <dbReference type="Pfam" id="PF08450"/>
    </source>
</evidence>
<feature type="binding site" evidence="3">
    <location>
        <position position="165"/>
    </location>
    <ligand>
        <name>a divalent metal cation</name>
        <dbReference type="ChEBI" id="CHEBI:60240"/>
    </ligand>
</feature>
<evidence type="ECO:0000256" key="3">
    <source>
        <dbReference type="PIRSR" id="PIRSR605511-2"/>
    </source>
</evidence>
<dbReference type="InterPro" id="IPR005511">
    <property type="entry name" value="SMP-30"/>
</dbReference>
<reference evidence="5 6" key="1">
    <citation type="submission" date="2018-04" db="EMBL/GenBank/DDBJ databases">
        <authorList>
            <person name="Zhang X."/>
            <person name="Yuan J."/>
            <person name="Li F."/>
            <person name="Xiang J."/>
        </authorList>
    </citation>
    <scope>NUCLEOTIDE SEQUENCE [LARGE SCALE GENOMIC DNA]</scope>
    <source>
        <tissue evidence="5">Muscle</tissue>
    </source>
</reference>
<dbReference type="InterPro" id="IPR013658">
    <property type="entry name" value="SGL"/>
</dbReference>
<organism evidence="5 6">
    <name type="scientific">Penaeus vannamei</name>
    <name type="common">Whiteleg shrimp</name>
    <name type="synonym">Litopenaeus vannamei</name>
    <dbReference type="NCBI Taxonomy" id="6689"/>
    <lineage>
        <taxon>Eukaryota</taxon>
        <taxon>Metazoa</taxon>
        <taxon>Ecdysozoa</taxon>
        <taxon>Arthropoda</taxon>
        <taxon>Crustacea</taxon>
        <taxon>Multicrustacea</taxon>
        <taxon>Malacostraca</taxon>
        <taxon>Eumalacostraca</taxon>
        <taxon>Eucarida</taxon>
        <taxon>Decapoda</taxon>
        <taxon>Dendrobranchiata</taxon>
        <taxon>Penaeoidea</taxon>
        <taxon>Penaeidae</taxon>
        <taxon>Penaeus</taxon>
    </lineage>
</organism>
<evidence type="ECO:0000256" key="2">
    <source>
        <dbReference type="PIRSR" id="PIRSR605511-1"/>
    </source>
</evidence>
<keyword evidence="3" id="KW-0862">Zinc</keyword>
<dbReference type="Pfam" id="PF08450">
    <property type="entry name" value="SGL"/>
    <property type="match status" value="1"/>
</dbReference>
<dbReference type="GO" id="GO:0019853">
    <property type="term" value="P:L-ascorbic acid biosynthetic process"/>
    <property type="evidence" value="ECO:0007669"/>
    <property type="project" value="TreeGrafter"/>
</dbReference>
<dbReference type="AlphaFoldDB" id="A0A3R7NFG2"/>
<reference evidence="5 6" key="2">
    <citation type="submission" date="2019-01" db="EMBL/GenBank/DDBJ databases">
        <title>The decoding of complex shrimp genome reveals the adaptation for benthos swimmer, frequently molting mechanism and breeding impact on genome.</title>
        <authorList>
            <person name="Sun Y."/>
            <person name="Gao Y."/>
            <person name="Yu Y."/>
        </authorList>
    </citation>
    <scope>NUCLEOTIDE SEQUENCE [LARGE SCALE GENOMIC DNA]</scope>
    <source>
        <tissue evidence="5">Muscle</tissue>
    </source>
</reference>
<dbReference type="PANTHER" id="PTHR10907">
    <property type="entry name" value="REGUCALCIN"/>
    <property type="match status" value="1"/>
</dbReference>
<comment type="caution">
    <text evidence="5">The sequence shown here is derived from an EMBL/GenBank/DDBJ whole genome shotgun (WGS) entry which is preliminary data.</text>
</comment>
<dbReference type="GO" id="GO:0005509">
    <property type="term" value="F:calcium ion binding"/>
    <property type="evidence" value="ECO:0007669"/>
    <property type="project" value="TreeGrafter"/>
</dbReference>
<dbReference type="GO" id="GO:0004341">
    <property type="term" value="F:gluconolactonase activity"/>
    <property type="evidence" value="ECO:0007669"/>
    <property type="project" value="TreeGrafter"/>
</dbReference>
<accession>A0A3R7NFG2</accession>
<feature type="active site" description="Proton donor/acceptor" evidence="2">
    <location>
        <position position="218"/>
    </location>
</feature>
<comment type="cofactor">
    <cofactor evidence="3">
        <name>Zn(2+)</name>
        <dbReference type="ChEBI" id="CHEBI:29105"/>
    </cofactor>
    <text evidence="3">Binds 1 divalent metal cation per subunit.</text>
</comment>
<keyword evidence="6" id="KW-1185">Reference proteome</keyword>
<evidence type="ECO:0000313" key="5">
    <source>
        <dbReference type="EMBL" id="ROT85789.1"/>
    </source>
</evidence>
<feature type="domain" description="SMP-30/Gluconolactonase/LRE-like region" evidence="4">
    <location>
        <begin position="16"/>
        <end position="277"/>
    </location>
</feature>
<dbReference type="InterPro" id="IPR011042">
    <property type="entry name" value="6-blade_b-propeller_TolB-like"/>
</dbReference>